<reference evidence="1" key="2">
    <citation type="submission" date="2021-04" db="EMBL/GenBank/DDBJ databases">
        <authorList>
            <person name="Zhang T."/>
            <person name="Zhang Y."/>
            <person name="Lu D."/>
            <person name="Zuo D."/>
            <person name="Du Z."/>
        </authorList>
    </citation>
    <scope>NUCLEOTIDE SEQUENCE</scope>
    <source>
        <strain evidence="1">JR1</strain>
    </source>
</reference>
<dbReference type="SUPFAM" id="SSF63825">
    <property type="entry name" value="YWTD domain"/>
    <property type="match status" value="1"/>
</dbReference>
<dbReference type="Proteomes" id="UP000679220">
    <property type="component" value="Unassembled WGS sequence"/>
</dbReference>
<dbReference type="AlphaFoldDB" id="A0A941F671"/>
<reference evidence="1" key="1">
    <citation type="journal article" date="2018" name="Int. J. Syst. Evol. Microbiol.">
        <title>Carboxylicivirga sediminis sp. nov., isolated from coastal sediment.</title>
        <authorList>
            <person name="Wang F.Q."/>
            <person name="Ren L.H."/>
            <person name="Zou R.J."/>
            <person name="Sun Y.Z."/>
            <person name="Liu X.J."/>
            <person name="Jiang F."/>
            <person name="Liu L.J."/>
        </authorList>
    </citation>
    <scope>NUCLEOTIDE SEQUENCE</scope>
    <source>
        <strain evidence="1">JR1</strain>
    </source>
</reference>
<dbReference type="EMBL" id="JAGTAR010000021">
    <property type="protein sequence ID" value="MBR8536663.1"/>
    <property type="molecule type" value="Genomic_DNA"/>
</dbReference>
<evidence type="ECO:0000313" key="2">
    <source>
        <dbReference type="Proteomes" id="UP000679220"/>
    </source>
</evidence>
<keyword evidence="2" id="KW-1185">Reference proteome</keyword>
<evidence type="ECO:0000313" key="1">
    <source>
        <dbReference type="EMBL" id="MBR8536663.1"/>
    </source>
</evidence>
<dbReference type="InterPro" id="IPR011042">
    <property type="entry name" value="6-blade_b-propeller_TolB-like"/>
</dbReference>
<proteinExistence type="predicted"/>
<name>A0A941F671_9BACT</name>
<dbReference type="Gene3D" id="2.120.10.30">
    <property type="entry name" value="TolB, C-terminal domain"/>
    <property type="match status" value="1"/>
</dbReference>
<protein>
    <submittedName>
        <fullName evidence="1">Uncharacterized protein</fullName>
    </submittedName>
</protein>
<gene>
    <name evidence="1" type="ORF">KDU71_13895</name>
</gene>
<organism evidence="1 2">
    <name type="scientific">Carboxylicivirga sediminis</name>
    <dbReference type="NCBI Taxonomy" id="2006564"/>
    <lineage>
        <taxon>Bacteria</taxon>
        <taxon>Pseudomonadati</taxon>
        <taxon>Bacteroidota</taxon>
        <taxon>Bacteroidia</taxon>
        <taxon>Marinilabiliales</taxon>
        <taxon>Marinilabiliaceae</taxon>
        <taxon>Carboxylicivirga</taxon>
    </lineage>
</organism>
<dbReference type="RefSeq" id="WP_212191690.1">
    <property type="nucleotide sequence ID" value="NZ_JAGTAR010000021.1"/>
</dbReference>
<sequence>MKNNIYSLSIFKIALIIILLFGTNNLFAQLTEVAKRFDWPSRIIFIGDELYVADANLNKVSKIDITRPEPVITDIVGIFRPWGLAYRGNDLYIADSQQDIIVKRDLSISTPNTTGVLNIGNGAYLDGLHLVDNMLYVSFYEGNKVVKINIDDPIPVVTDVKTDLRGPAGLTFKDDELYIAEYDAGLIIKNDITNPSADAVTLATGMSSIEDSHFVGN</sequence>
<accession>A0A941F671</accession>
<comment type="caution">
    <text evidence="1">The sequence shown here is derived from an EMBL/GenBank/DDBJ whole genome shotgun (WGS) entry which is preliminary data.</text>
</comment>